<organism evidence="1 2">
    <name type="scientific">Mucuna pruriens</name>
    <name type="common">Velvet bean</name>
    <name type="synonym">Dolichos pruriens</name>
    <dbReference type="NCBI Taxonomy" id="157652"/>
    <lineage>
        <taxon>Eukaryota</taxon>
        <taxon>Viridiplantae</taxon>
        <taxon>Streptophyta</taxon>
        <taxon>Embryophyta</taxon>
        <taxon>Tracheophyta</taxon>
        <taxon>Spermatophyta</taxon>
        <taxon>Magnoliopsida</taxon>
        <taxon>eudicotyledons</taxon>
        <taxon>Gunneridae</taxon>
        <taxon>Pentapetalae</taxon>
        <taxon>rosids</taxon>
        <taxon>fabids</taxon>
        <taxon>Fabales</taxon>
        <taxon>Fabaceae</taxon>
        <taxon>Papilionoideae</taxon>
        <taxon>50 kb inversion clade</taxon>
        <taxon>NPAAA clade</taxon>
        <taxon>indigoferoid/millettioid clade</taxon>
        <taxon>Phaseoleae</taxon>
        <taxon>Mucuna</taxon>
    </lineage>
</organism>
<keyword evidence="2" id="KW-1185">Reference proteome</keyword>
<evidence type="ECO:0000313" key="1">
    <source>
        <dbReference type="EMBL" id="RDX83341.1"/>
    </source>
</evidence>
<dbReference type="SUPFAM" id="SSF50630">
    <property type="entry name" value="Acid proteases"/>
    <property type="match status" value="1"/>
</dbReference>
<comment type="caution">
    <text evidence="1">The sequence shown here is derived from an EMBL/GenBank/DDBJ whole genome shotgun (WGS) entry which is preliminary data.</text>
</comment>
<evidence type="ECO:0000313" key="2">
    <source>
        <dbReference type="Proteomes" id="UP000257109"/>
    </source>
</evidence>
<dbReference type="Proteomes" id="UP000257109">
    <property type="component" value="Unassembled WGS sequence"/>
</dbReference>
<dbReference type="InterPro" id="IPR021109">
    <property type="entry name" value="Peptidase_aspartic_dom_sf"/>
</dbReference>
<reference evidence="1" key="1">
    <citation type="submission" date="2018-05" db="EMBL/GenBank/DDBJ databases">
        <title>Draft genome of Mucuna pruriens seed.</title>
        <authorList>
            <person name="Nnadi N.E."/>
            <person name="Vos R."/>
            <person name="Hasami M.H."/>
            <person name="Devisetty U.K."/>
            <person name="Aguiy J.C."/>
        </authorList>
    </citation>
    <scope>NUCLEOTIDE SEQUENCE [LARGE SCALE GENOMIC DNA]</scope>
    <source>
        <strain evidence="1">JCA_2017</strain>
    </source>
</reference>
<protein>
    <submittedName>
        <fullName evidence="1">Uncharacterized protein</fullName>
    </submittedName>
</protein>
<accession>A0A371FYJ9</accession>
<dbReference type="Gene3D" id="2.40.70.10">
    <property type="entry name" value="Acid Proteases"/>
    <property type="match status" value="1"/>
</dbReference>
<dbReference type="PANTHER" id="PTHR32108:SF9">
    <property type="entry name" value="REVERSE TRANSCRIPTASE RNASE H-LIKE DOMAIN-CONTAINING PROTEIN"/>
    <property type="match status" value="1"/>
</dbReference>
<dbReference type="PANTHER" id="PTHR32108">
    <property type="entry name" value="DNA-DIRECTED RNA POLYMERASE SUBUNIT ALPHA"/>
    <property type="match status" value="1"/>
</dbReference>
<feature type="non-terminal residue" evidence="1">
    <location>
        <position position="1"/>
    </location>
</feature>
<dbReference type="OrthoDB" id="5430981at2759"/>
<name>A0A371FYJ9_MUCPR</name>
<dbReference type="AlphaFoldDB" id="A0A371FYJ9"/>
<sequence>MLDQFHRTAAQISLLTLLINSKSHWELLLKILNEAHVPQDITPTKFGGIINNITVSRLLSFSKEEVPTEVKCGQYMIARVLIDNGSSLNIMPKSTLDKLYAPGAILRNSSVVVRAFDGSKREVIITLPILIGPTTFDITFQVMDIWPAYSCLLGRPWIHAAGALISVMGEREMMVSMPFSTEYIEEDEEAFETSF</sequence>
<dbReference type="EMBL" id="QJKJ01007385">
    <property type="protein sequence ID" value="RDX83341.1"/>
    <property type="molecule type" value="Genomic_DNA"/>
</dbReference>
<gene>
    <name evidence="1" type="ORF">CR513_35742</name>
</gene>
<dbReference type="CDD" id="cd00303">
    <property type="entry name" value="retropepsin_like"/>
    <property type="match status" value="1"/>
</dbReference>
<proteinExistence type="predicted"/>